<dbReference type="Gene3D" id="3.40.50.300">
    <property type="entry name" value="P-loop containing nucleotide triphosphate hydrolases"/>
    <property type="match status" value="2"/>
</dbReference>
<dbReference type="NCBIfam" id="NF041496">
    <property type="entry name" value="MobQ"/>
    <property type="match status" value="1"/>
</dbReference>
<dbReference type="Pfam" id="PF03389">
    <property type="entry name" value="MobA_MobL"/>
    <property type="match status" value="1"/>
</dbReference>
<evidence type="ECO:0000256" key="2">
    <source>
        <dbReference type="ARBA" id="ARBA00022971"/>
    </source>
</evidence>
<dbReference type="CDD" id="cd17933">
    <property type="entry name" value="DEXSc_RecD-like"/>
    <property type="match status" value="1"/>
</dbReference>
<evidence type="ECO:0000313" key="6">
    <source>
        <dbReference type="Proteomes" id="UP000464865"/>
    </source>
</evidence>
<evidence type="ECO:0000256" key="3">
    <source>
        <dbReference type="SAM" id="MobiDB-lite"/>
    </source>
</evidence>
<dbReference type="NCBIfam" id="TIGR02768">
    <property type="entry name" value="TraA_Ti"/>
    <property type="match status" value="1"/>
</dbReference>
<sequence length="1181" mass="130021">MAIYHLSAKPISRSSGRSAVASAAYRSAVKLTNERDGLVHDFTRKEGVQHTEIVLPEPGAGATGSAEWALDRSALWNAAEFAEKRKDARVAREFEVGLPHELSAEGRIEATRTFAQDLANRYGAAVDFAIHAPHEKGDVRNYHAHVLMTTRQVGEGGLGEKTYLEHKNARLLSNGMATTDMQLRDIRQSWESIANSQLQREGLDIRIDHRSHQERGLELSPTEHVGVHATQMQRQGMGVERARLDAEAAQKNADLIREKPEQVLTIISQEKSVFDRRDVARALHRYINDDAQTFQNAFASVMASPGLAELQPERIDPQTGEIELAKYSTREMVNLESGMARSAERMADDRSHGVDRRHVVGAIGRQDAAIQKASGDGAARLSDEQRQAIEHVTGPERISAVVGFAGAGKSTMLAAAREAWEAQGYRVHGAALSGKAAEGLEESSGIESRTLASWSHGWERDRGTLSRGDVFVIDEAGMVGSRQLSGFIGEAEKRGAKIVLVGDHEQLQAIGAGAPFRAIAERIGHAELSEIRRQHEGWQREASVSFATHKTADGLAAYRDHGDVHFAADGDAARAAIVQDYLADREDRPDGSRVAMAHRRVDVRAINDAIRSGLQERGELARVAPGGAGVDELSIGKGRGEERPRALTYQTNDGKRDFAEGDRIVFLENDRDLGVKNGMLGKVLSVEQDAIQVQLDGRTADRSDIINVPVNSYQAIDHGYATTIHKNQGATVDRAFVLASGTMDRHLTYVAMTRHRDGAQLYADSQEFTDKRAGRLVAHGVAPYEHKAGNRDSYFVTLENANGERSTTWGVDLGRAMAEASPEIGATIGLRHEGAVPVTLPDGTQTHRNGWRVQDVAELAYDQLESRLSRSGAKETTLDYARDFAERRGIAEAIGVRSEIDLGDAAIKGHEAPSLAGSTAGAVQDRSHSERSAYEERTPSQADPERMERAPRRGMFDGLKLKSGRGAAQAERPARDGERREDRGERDRLAERVRPMSGFEQAVDRYAQAYSSVDRQLSQDLPVLDAQKQAYRTAAADMDQVRPGSHALVRSAMHYDPHTADAMTQLSGRERVGQLVSGMDRERALQADPNVRADRFIERWNELRSERQELRGWNNDEARGKVDAEMRGMSQRLGGDPQLETTLRNRAQEMGISYIGRDQTISHEMERQLTQGRSQSMGLER</sequence>
<dbReference type="Gene3D" id="3.30.930.30">
    <property type="match status" value="1"/>
</dbReference>
<organism evidence="5 6">
    <name type="scientific">Rhizobium oryzihabitans</name>
    <dbReference type="NCBI Taxonomy" id="2267833"/>
    <lineage>
        <taxon>Bacteria</taxon>
        <taxon>Pseudomonadati</taxon>
        <taxon>Pseudomonadota</taxon>
        <taxon>Alphaproteobacteria</taxon>
        <taxon>Hyphomicrobiales</taxon>
        <taxon>Rhizobiaceae</taxon>
        <taxon>Rhizobium/Agrobacterium group</taxon>
        <taxon>Rhizobium</taxon>
    </lineage>
</organism>
<dbReference type="RefSeq" id="WP_164056888.1">
    <property type="nucleotide sequence ID" value="NZ_CP048636.1"/>
</dbReference>
<dbReference type="CDD" id="cd18809">
    <property type="entry name" value="SF1_C_RecD"/>
    <property type="match status" value="1"/>
</dbReference>
<gene>
    <name evidence="5" type="primary">traA</name>
    <name evidence="5" type="ORF">G3A56_25595</name>
</gene>
<dbReference type="SUPFAM" id="SSF52540">
    <property type="entry name" value="P-loop containing nucleoside triphosphate hydrolases"/>
    <property type="match status" value="2"/>
</dbReference>
<feature type="compositionally biased region" description="Polar residues" evidence="3">
    <location>
        <begin position="1168"/>
        <end position="1181"/>
    </location>
</feature>
<dbReference type="EMBL" id="CP048636">
    <property type="protein sequence ID" value="QIB41234.1"/>
    <property type="molecule type" value="Genomic_DNA"/>
</dbReference>
<feature type="compositionally biased region" description="Basic and acidic residues" evidence="3">
    <location>
        <begin position="925"/>
        <end position="955"/>
    </location>
</feature>
<feature type="compositionally biased region" description="Basic and acidic residues" evidence="3">
    <location>
        <begin position="972"/>
        <end position="988"/>
    </location>
</feature>
<dbReference type="KEGG" id="roy:G3A56_25595"/>
<feature type="domain" description="MobA/MobL protein" evidence="4">
    <location>
        <begin position="17"/>
        <end position="234"/>
    </location>
</feature>
<proteinExistence type="inferred from homology"/>
<dbReference type="AlphaFoldDB" id="A0A7L5BQZ2"/>
<evidence type="ECO:0000259" key="4">
    <source>
        <dbReference type="Pfam" id="PF03389"/>
    </source>
</evidence>
<dbReference type="Pfam" id="PF13604">
    <property type="entry name" value="AAA_30"/>
    <property type="match status" value="1"/>
</dbReference>
<feature type="region of interest" description="Disordered" evidence="3">
    <location>
        <begin position="911"/>
        <end position="988"/>
    </location>
</feature>
<comment type="similarity">
    <text evidence="1">Belongs to the MobA/MobL family.</text>
</comment>
<dbReference type="InterPro" id="IPR027417">
    <property type="entry name" value="P-loop_NTPase"/>
</dbReference>
<evidence type="ECO:0000313" key="5">
    <source>
        <dbReference type="EMBL" id="QIB41234.1"/>
    </source>
</evidence>
<geneLocation type="plasmid" evidence="5 6">
    <name>p4</name>
</geneLocation>
<dbReference type="Proteomes" id="UP000464865">
    <property type="component" value="Plasmid p4"/>
</dbReference>
<name>A0A7L5BQZ2_9HYPH</name>
<keyword evidence="5" id="KW-0614">Plasmid</keyword>
<keyword evidence="2" id="KW-0184">Conjugation</keyword>
<reference evidence="5 6" key="1">
    <citation type="submission" date="2020-02" db="EMBL/GenBank/DDBJ databases">
        <title>Plant-Promoting Endophytic Bacterium Rhizobium oryzihabitans sp. nov., Isolated from the Root of Rice.</title>
        <authorList>
            <person name="zhao J."/>
            <person name="Zhang G."/>
        </authorList>
    </citation>
    <scope>NUCLEOTIDE SEQUENCE [LARGE SCALE GENOMIC DNA]</scope>
    <source>
        <strain evidence="5 6">M15</strain>
        <plasmid evidence="5 6">p4</plasmid>
    </source>
</reference>
<dbReference type="InterPro" id="IPR014136">
    <property type="entry name" value="TraA_Ti"/>
</dbReference>
<feature type="region of interest" description="Disordered" evidence="3">
    <location>
        <begin position="1154"/>
        <end position="1181"/>
    </location>
</feature>
<accession>A0A7L5BQZ2</accession>
<protein>
    <submittedName>
        <fullName evidence="5">Ti-type conjugative transfer relaxase TraA</fullName>
    </submittedName>
</protein>
<evidence type="ECO:0000256" key="1">
    <source>
        <dbReference type="ARBA" id="ARBA00010873"/>
    </source>
</evidence>
<dbReference type="Gene3D" id="2.30.30.940">
    <property type="match status" value="1"/>
</dbReference>
<dbReference type="InterPro" id="IPR005053">
    <property type="entry name" value="MobA_MobL"/>
</dbReference>
<keyword evidence="6" id="KW-1185">Reference proteome</keyword>